<evidence type="ECO:0000259" key="1">
    <source>
        <dbReference type="Pfam" id="PF00582"/>
    </source>
</evidence>
<evidence type="ECO:0000313" key="2">
    <source>
        <dbReference type="EMBL" id="USQ79939.1"/>
    </source>
</evidence>
<gene>
    <name evidence="2" type="ORF">NF556_20525</name>
</gene>
<dbReference type="InterPro" id="IPR006016">
    <property type="entry name" value="UspA"/>
</dbReference>
<dbReference type="InterPro" id="IPR014729">
    <property type="entry name" value="Rossmann-like_a/b/a_fold"/>
</dbReference>
<evidence type="ECO:0000313" key="3">
    <source>
        <dbReference type="Proteomes" id="UP001056455"/>
    </source>
</evidence>
<dbReference type="SUPFAM" id="SSF52402">
    <property type="entry name" value="Adenine nucleotide alpha hydrolases-like"/>
    <property type="match status" value="1"/>
</dbReference>
<name>A0ABY4YTN7_9MICO</name>
<feature type="domain" description="UspA" evidence="1">
    <location>
        <begin position="22"/>
        <end position="167"/>
    </location>
</feature>
<dbReference type="EMBL" id="CP099489">
    <property type="protein sequence ID" value="USQ79939.1"/>
    <property type="molecule type" value="Genomic_DNA"/>
</dbReference>
<organism evidence="2 3">
    <name type="scientific">Ornithinimicrobium faecis</name>
    <dbReference type="NCBI Taxonomy" id="2934158"/>
    <lineage>
        <taxon>Bacteria</taxon>
        <taxon>Bacillati</taxon>
        <taxon>Actinomycetota</taxon>
        <taxon>Actinomycetes</taxon>
        <taxon>Micrococcales</taxon>
        <taxon>Ornithinimicrobiaceae</taxon>
        <taxon>Ornithinimicrobium</taxon>
    </lineage>
</organism>
<dbReference type="Gene3D" id="3.40.50.620">
    <property type="entry name" value="HUPs"/>
    <property type="match status" value="1"/>
</dbReference>
<dbReference type="Proteomes" id="UP001056455">
    <property type="component" value="Chromosome"/>
</dbReference>
<accession>A0ABY4YTN7</accession>
<protein>
    <submittedName>
        <fullName evidence="2">Universal stress protein</fullName>
    </submittedName>
</protein>
<reference evidence="2" key="1">
    <citation type="submission" date="2022-06" db="EMBL/GenBank/DDBJ databases">
        <title>Ornithinimicrobium HY1793.</title>
        <authorList>
            <person name="Huang Y."/>
        </authorList>
    </citation>
    <scope>NUCLEOTIDE SEQUENCE</scope>
    <source>
        <strain evidence="2">HY1793</strain>
    </source>
</reference>
<keyword evidence="3" id="KW-1185">Reference proteome</keyword>
<dbReference type="CDD" id="cd00293">
    <property type="entry name" value="USP-like"/>
    <property type="match status" value="1"/>
</dbReference>
<dbReference type="Pfam" id="PF00582">
    <property type="entry name" value="Usp"/>
    <property type="match status" value="1"/>
</dbReference>
<dbReference type="RefSeq" id="WP_252593099.1">
    <property type="nucleotide sequence ID" value="NZ_CP099489.1"/>
</dbReference>
<sequence length="173" mass="18271">MTDSATPSASPHWPEQRPERLIVVGVDAEQRASIVQEVAALAATMSAGLICAWVDSTQVIYGATLDGTRLITPLDPDQAASSSDAVREQVRQHLDGLLADSPVPWRLETAVGDIASGLTDVANEWDADIIAVGGRRPGFSGWMNEVIGGSIAGHLVHTQTRPVLVIPGTTKDD</sequence>
<proteinExistence type="predicted"/>